<organism evidence="1 2">
    <name type="scientific">Pocillopora meandrina</name>
    <dbReference type="NCBI Taxonomy" id="46732"/>
    <lineage>
        <taxon>Eukaryota</taxon>
        <taxon>Metazoa</taxon>
        <taxon>Cnidaria</taxon>
        <taxon>Anthozoa</taxon>
        <taxon>Hexacorallia</taxon>
        <taxon>Scleractinia</taxon>
        <taxon>Astrocoeniina</taxon>
        <taxon>Pocilloporidae</taxon>
        <taxon>Pocillopora</taxon>
    </lineage>
</organism>
<protein>
    <recommendedName>
        <fullName evidence="3">Ubiquitin-like protease family profile domain-containing protein</fullName>
    </recommendedName>
</protein>
<name>A0AAU9XWR2_9CNID</name>
<reference evidence="1 2" key="1">
    <citation type="submission" date="2022-05" db="EMBL/GenBank/DDBJ databases">
        <authorList>
            <consortium name="Genoscope - CEA"/>
            <person name="William W."/>
        </authorList>
    </citation>
    <scope>NUCLEOTIDE SEQUENCE [LARGE SCALE GENOMIC DNA]</scope>
</reference>
<accession>A0AAU9XWR2</accession>
<dbReference type="EMBL" id="CALNXJ010000074">
    <property type="protein sequence ID" value="CAH3160190.1"/>
    <property type="molecule type" value="Genomic_DNA"/>
</dbReference>
<dbReference type="SUPFAM" id="SSF54001">
    <property type="entry name" value="Cysteine proteinases"/>
    <property type="match status" value="1"/>
</dbReference>
<dbReference type="AlphaFoldDB" id="A0AAU9XWR2"/>
<evidence type="ECO:0000313" key="2">
    <source>
        <dbReference type="Proteomes" id="UP001159428"/>
    </source>
</evidence>
<feature type="non-terminal residue" evidence="1">
    <location>
        <position position="1"/>
    </location>
</feature>
<dbReference type="InterPro" id="IPR038765">
    <property type="entry name" value="Papain-like_cys_pep_sf"/>
</dbReference>
<gene>
    <name evidence="1" type="ORF">PMEA_00032284</name>
</gene>
<proteinExistence type="predicted"/>
<dbReference type="Gene3D" id="3.40.395.10">
    <property type="entry name" value="Adenoviral Proteinase, Chain A"/>
    <property type="match status" value="1"/>
</dbReference>
<comment type="caution">
    <text evidence="1">The sequence shown here is derived from an EMBL/GenBank/DDBJ whole genome shotgun (WGS) entry which is preliminary data.</text>
</comment>
<dbReference type="PANTHER" id="PTHR34718">
    <property type="entry name" value="PHD-TYPE DOMAIN-CONTAINING PROTEIN"/>
    <property type="match status" value="1"/>
</dbReference>
<evidence type="ECO:0000313" key="1">
    <source>
        <dbReference type="EMBL" id="CAH3160190.1"/>
    </source>
</evidence>
<evidence type="ECO:0008006" key="3">
    <source>
        <dbReference type="Google" id="ProtNLM"/>
    </source>
</evidence>
<keyword evidence="2" id="KW-1185">Reference proteome</keyword>
<sequence length="151" mass="16702">LVDGLRDPVIVGALVTPAISEFVQIINTGSHWVCLSTIATSPGTVYDSLYQNVSAVAIDHSCRMLLYTGSTVTFSNERVQKQTNSNVCGLFALAFATDLCHGLDPTAQSYDQDKMRKHYINCLDLHDMVPFPRTSRRVPYHAITKRKAVTI</sequence>
<dbReference type="PANTHER" id="PTHR34718:SF2">
    <property type="entry name" value="PHD-TYPE DOMAIN-CONTAINING PROTEIN"/>
    <property type="match status" value="1"/>
</dbReference>
<dbReference type="Proteomes" id="UP001159428">
    <property type="component" value="Unassembled WGS sequence"/>
</dbReference>